<gene>
    <name evidence="1" type="ORF">O0I10_006665</name>
</gene>
<evidence type="ECO:0000313" key="1">
    <source>
        <dbReference type="EMBL" id="KAJ8657601.1"/>
    </source>
</evidence>
<evidence type="ECO:0000313" key="2">
    <source>
        <dbReference type="Proteomes" id="UP001234581"/>
    </source>
</evidence>
<dbReference type="AlphaFoldDB" id="A0AAD7V313"/>
<dbReference type="SUPFAM" id="SSF52047">
    <property type="entry name" value="RNI-like"/>
    <property type="match status" value="2"/>
</dbReference>
<proteinExistence type="predicted"/>
<evidence type="ECO:0008006" key="3">
    <source>
        <dbReference type="Google" id="ProtNLM"/>
    </source>
</evidence>
<protein>
    <recommendedName>
        <fullName evidence="3">F-box domain-containing protein</fullName>
    </recommendedName>
</protein>
<organism evidence="1 2">
    <name type="scientific">Lichtheimia ornata</name>
    <dbReference type="NCBI Taxonomy" id="688661"/>
    <lineage>
        <taxon>Eukaryota</taxon>
        <taxon>Fungi</taxon>
        <taxon>Fungi incertae sedis</taxon>
        <taxon>Mucoromycota</taxon>
        <taxon>Mucoromycotina</taxon>
        <taxon>Mucoromycetes</taxon>
        <taxon>Mucorales</taxon>
        <taxon>Lichtheimiaceae</taxon>
        <taxon>Lichtheimia</taxon>
    </lineage>
</organism>
<comment type="caution">
    <text evidence="1">The sequence shown here is derived from an EMBL/GenBank/DDBJ whole genome shotgun (WGS) entry which is preliminary data.</text>
</comment>
<reference evidence="1 2" key="1">
    <citation type="submission" date="2023-03" db="EMBL/GenBank/DDBJ databases">
        <title>Genome sequence of Lichtheimia ornata CBS 291.66.</title>
        <authorList>
            <person name="Mohabir J.T."/>
            <person name="Shea T.P."/>
            <person name="Kurbessoian T."/>
            <person name="Berby B."/>
            <person name="Fontaine J."/>
            <person name="Livny J."/>
            <person name="Gnirke A."/>
            <person name="Stajich J.E."/>
            <person name="Cuomo C.A."/>
        </authorList>
    </citation>
    <scope>NUCLEOTIDE SEQUENCE [LARGE SCALE GENOMIC DNA]</scope>
    <source>
        <strain evidence="1">CBS 291.66</strain>
    </source>
</reference>
<keyword evidence="2" id="KW-1185">Reference proteome</keyword>
<dbReference type="InterPro" id="IPR032675">
    <property type="entry name" value="LRR_dom_sf"/>
</dbReference>
<accession>A0AAD7V313</accession>
<dbReference type="RefSeq" id="XP_058342514.1">
    <property type="nucleotide sequence ID" value="XM_058486692.1"/>
</dbReference>
<sequence length="666" mass="77105">MTPCIWTDLCKQPTQPVSTEKYAQLVHDSTIRLHEPIHSILSALNERVIGLTKLANFEAALRDTQVMQQLSPASPCGYLCEATVYKEQGKQLQVIDICNKGLDVVDPKDNEYATLQQIKADAMQRQNTRVDFITKLPFDIVTTMLFPMFVDDDSPLDASTPCPYLHVCNKWRDSILQYSNGLRFETGYKEEQADPQQRWQLATFARHIKALHLRRYSKGPWLSDLLRDNDFCSLRELHIGDFWWANIDHFVPLMQSIGSTLTHLSIHEVQGINILDTFPLAEVLSSCPNLVSFAMCHPDDFDFRSLPMAPWSNMTALTFTLAGGVFTRDHITSICQRFPALKKLDLFPCADVASVHVIPQYCPLLKSVQVEIQHDVVGLFYSDHSVGHEELAVTKLSIFTEEWDDDGLFESTCFLLRQHRRTLEDIQWTWSPERNHRELYNIQYPRLKKLSIHSRGWWILRNAPMVEELSLASPSIINNPEVLDTIPPNLKTLELRLDQAPLPVDERAIKDYLDRVCQQCRLHELAIQFDIINTFCHVRDAICRFNTLRSLMMGFPEDWHVHEMERFLVDLVIACPHLSSLEINCTNAPTTYSITALKQLQHLKQLTFSIKDTDGYDSFWHAIETFSQLKRIRIYHANHVSHVHVVRLRKQRRDMKIIVDNTFKRF</sequence>
<dbReference type="Gene3D" id="3.80.10.10">
    <property type="entry name" value="Ribonuclease Inhibitor"/>
    <property type="match status" value="2"/>
</dbReference>
<name>A0AAD7V313_9FUNG</name>
<dbReference type="Proteomes" id="UP001234581">
    <property type="component" value="Unassembled WGS sequence"/>
</dbReference>
<dbReference type="PANTHER" id="PTHR38926:SF5">
    <property type="entry name" value="F-BOX AND LEUCINE-RICH REPEAT PROTEIN 6"/>
    <property type="match status" value="1"/>
</dbReference>
<dbReference type="PANTHER" id="PTHR38926">
    <property type="entry name" value="F-BOX DOMAIN CONTAINING PROTEIN, EXPRESSED"/>
    <property type="match status" value="1"/>
</dbReference>
<dbReference type="EMBL" id="JARTCD010000030">
    <property type="protein sequence ID" value="KAJ8657601.1"/>
    <property type="molecule type" value="Genomic_DNA"/>
</dbReference>
<dbReference type="GeneID" id="83214076"/>